<dbReference type="Proteomes" id="UP000005741">
    <property type="component" value="Chromosome"/>
</dbReference>
<keyword evidence="2" id="KW-1185">Reference proteome</keyword>
<dbReference type="HOGENOM" id="CLU_2930230_0_0_2"/>
<dbReference type="AlphaFoldDB" id="H1Z1N3"/>
<reference evidence="1 2" key="1">
    <citation type="submission" date="2011-10" db="EMBL/GenBank/DDBJ databases">
        <title>The Improved High-Quality Draft genome of Methanoplanus limicola DSM 2279.</title>
        <authorList>
            <consortium name="US DOE Joint Genome Institute (JGI-PGF)"/>
            <person name="Lucas S."/>
            <person name="Copeland A."/>
            <person name="Lapidus A."/>
            <person name="Glavina del Rio T."/>
            <person name="Dalin E."/>
            <person name="Tice H."/>
            <person name="Bruce D."/>
            <person name="Goodwin L."/>
            <person name="Pitluck S."/>
            <person name="Peters L."/>
            <person name="Mikhailova N."/>
            <person name="Lu M."/>
            <person name="Kyrpides N."/>
            <person name="Mavromatis K."/>
            <person name="Ivanova N."/>
            <person name="Markowitz V."/>
            <person name="Cheng J.-F."/>
            <person name="Hugenholtz P."/>
            <person name="Woyke T."/>
            <person name="Wu D."/>
            <person name="Wirth R."/>
            <person name="Brambilla E.-M."/>
            <person name="Klenk H.-P."/>
            <person name="Eisen J.A."/>
        </authorList>
    </citation>
    <scope>NUCLEOTIDE SEQUENCE [LARGE SCALE GENOMIC DNA]</scope>
    <source>
        <strain evidence="1 2">DSM 2279</strain>
    </source>
</reference>
<dbReference type="STRING" id="937775.Metlim_0420"/>
<accession>H1Z1N3</accession>
<proteinExistence type="predicted"/>
<dbReference type="EMBL" id="CM001436">
    <property type="protein sequence ID" value="EHQ34559.1"/>
    <property type="molecule type" value="Genomic_DNA"/>
</dbReference>
<evidence type="ECO:0000313" key="1">
    <source>
        <dbReference type="EMBL" id="EHQ34559.1"/>
    </source>
</evidence>
<sequence length="60" mass="7127">MDRGDSYPRIITEDDLRAFRIKYPAYDKAGVAEGMFEFGIWILVKGDEKCREIEEIREKR</sequence>
<protein>
    <submittedName>
        <fullName evidence="1">Uncharacterized protein</fullName>
    </submittedName>
</protein>
<organism evidence="1 2">
    <name type="scientific">Methanoplanus limicola DSM 2279</name>
    <dbReference type="NCBI Taxonomy" id="937775"/>
    <lineage>
        <taxon>Archaea</taxon>
        <taxon>Methanobacteriati</taxon>
        <taxon>Methanobacteriota</taxon>
        <taxon>Stenosarchaea group</taxon>
        <taxon>Methanomicrobia</taxon>
        <taxon>Methanomicrobiales</taxon>
        <taxon>Methanomicrobiaceae</taxon>
        <taxon>Methanoplanus</taxon>
    </lineage>
</organism>
<gene>
    <name evidence="1" type="ORF">Metlim_0420</name>
</gene>
<name>H1Z1N3_9EURY</name>
<evidence type="ECO:0000313" key="2">
    <source>
        <dbReference type="Proteomes" id="UP000005741"/>
    </source>
</evidence>
<dbReference type="InParanoid" id="H1Z1N3"/>